<name>A0ABR2M3A3_9ASPA</name>
<keyword evidence="2" id="KW-1185">Reference proteome</keyword>
<dbReference type="Proteomes" id="UP001412067">
    <property type="component" value="Unassembled WGS sequence"/>
</dbReference>
<dbReference type="EMBL" id="JBBWWR010000012">
    <property type="protein sequence ID" value="KAK8958131.1"/>
    <property type="molecule type" value="Genomic_DNA"/>
</dbReference>
<evidence type="ECO:0000313" key="2">
    <source>
        <dbReference type="Proteomes" id="UP001412067"/>
    </source>
</evidence>
<comment type="caution">
    <text evidence="1">The sequence shown here is derived from an EMBL/GenBank/DDBJ whole genome shotgun (WGS) entry which is preliminary data.</text>
</comment>
<accession>A0ABR2M3A3</accession>
<organism evidence="1 2">
    <name type="scientific">Platanthera guangdongensis</name>
    <dbReference type="NCBI Taxonomy" id="2320717"/>
    <lineage>
        <taxon>Eukaryota</taxon>
        <taxon>Viridiplantae</taxon>
        <taxon>Streptophyta</taxon>
        <taxon>Embryophyta</taxon>
        <taxon>Tracheophyta</taxon>
        <taxon>Spermatophyta</taxon>
        <taxon>Magnoliopsida</taxon>
        <taxon>Liliopsida</taxon>
        <taxon>Asparagales</taxon>
        <taxon>Orchidaceae</taxon>
        <taxon>Orchidoideae</taxon>
        <taxon>Orchideae</taxon>
        <taxon>Orchidinae</taxon>
        <taxon>Platanthera</taxon>
    </lineage>
</organism>
<reference evidence="1 2" key="1">
    <citation type="journal article" date="2022" name="Nat. Plants">
        <title>Genomes of leafy and leafless Platanthera orchids illuminate the evolution of mycoheterotrophy.</title>
        <authorList>
            <person name="Li M.H."/>
            <person name="Liu K.W."/>
            <person name="Li Z."/>
            <person name="Lu H.C."/>
            <person name="Ye Q.L."/>
            <person name="Zhang D."/>
            <person name="Wang J.Y."/>
            <person name="Li Y.F."/>
            <person name="Zhong Z.M."/>
            <person name="Liu X."/>
            <person name="Yu X."/>
            <person name="Liu D.K."/>
            <person name="Tu X.D."/>
            <person name="Liu B."/>
            <person name="Hao Y."/>
            <person name="Liao X.Y."/>
            <person name="Jiang Y.T."/>
            <person name="Sun W.H."/>
            <person name="Chen J."/>
            <person name="Chen Y.Q."/>
            <person name="Ai Y."/>
            <person name="Zhai J.W."/>
            <person name="Wu S.S."/>
            <person name="Zhou Z."/>
            <person name="Hsiao Y.Y."/>
            <person name="Wu W.L."/>
            <person name="Chen Y.Y."/>
            <person name="Lin Y.F."/>
            <person name="Hsu J.L."/>
            <person name="Li C.Y."/>
            <person name="Wang Z.W."/>
            <person name="Zhao X."/>
            <person name="Zhong W.Y."/>
            <person name="Ma X.K."/>
            <person name="Ma L."/>
            <person name="Huang J."/>
            <person name="Chen G.Z."/>
            <person name="Huang M.Z."/>
            <person name="Huang L."/>
            <person name="Peng D.H."/>
            <person name="Luo Y.B."/>
            <person name="Zou S.Q."/>
            <person name="Chen S.P."/>
            <person name="Lan S."/>
            <person name="Tsai W.C."/>
            <person name="Van de Peer Y."/>
            <person name="Liu Z.J."/>
        </authorList>
    </citation>
    <scope>NUCLEOTIDE SEQUENCE [LARGE SCALE GENOMIC DNA]</scope>
    <source>
        <strain evidence="1">Lor288</strain>
    </source>
</reference>
<proteinExistence type="predicted"/>
<protein>
    <submittedName>
        <fullName evidence="1">Uncharacterized protein</fullName>
    </submittedName>
</protein>
<sequence>MPDFLSTKKSSENNFARSNQLIVMDERNRSLSIGAKMPKQRRIPCWKRCNLSNTGEGEITLVMQVFGVCAGEESEEESEPLINKRSERRKRMKFDASGGRCGETGLIPHEVICLDSSSQKSDYIELDQ</sequence>
<gene>
    <name evidence="1" type="ORF">KSP40_PGU007279</name>
</gene>
<evidence type="ECO:0000313" key="1">
    <source>
        <dbReference type="EMBL" id="KAK8958131.1"/>
    </source>
</evidence>